<dbReference type="SMART" id="SM01118">
    <property type="entry name" value="CYTH"/>
    <property type="match status" value="1"/>
</dbReference>
<comment type="caution">
    <text evidence="2">The sequence shown here is derived from an EMBL/GenBank/DDBJ whole genome shotgun (WGS) entry which is preliminary data.</text>
</comment>
<name>A0A4Y8Q2A3_9BACL</name>
<dbReference type="Pfam" id="PF01928">
    <property type="entry name" value="CYTH"/>
    <property type="match status" value="1"/>
</dbReference>
<organism evidence="2 3">
    <name type="scientific">Paenibacillus athensensis</name>
    <dbReference type="NCBI Taxonomy" id="1967502"/>
    <lineage>
        <taxon>Bacteria</taxon>
        <taxon>Bacillati</taxon>
        <taxon>Bacillota</taxon>
        <taxon>Bacilli</taxon>
        <taxon>Bacillales</taxon>
        <taxon>Paenibacillaceae</taxon>
        <taxon>Paenibacillus</taxon>
    </lineage>
</organism>
<dbReference type="AlphaFoldDB" id="A0A4Y8Q2A3"/>
<feature type="domain" description="CYTH" evidence="1">
    <location>
        <begin position="9"/>
        <end position="194"/>
    </location>
</feature>
<evidence type="ECO:0000313" key="2">
    <source>
        <dbReference type="EMBL" id="TFE87976.1"/>
    </source>
</evidence>
<keyword evidence="3" id="KW-1185">Reference proteome</keyword>
<reference evidence="2 3" key="1">
    <citation type="submission" date="2017-03" db="EMBL/GenBank/DDBJ databases">
        <title>Isolation of Levoglucosan Utilizing Bacteria.</title>
        <authorList>
            <person name="Arya A.S."/>
        </authorList>
    </citation>
    <scope>NUCLEOTIDE SEQUENCE [LARGE SCALE GENOMIC DNA]</scope>
    <source>
        <strain evidence="2 3">MEC069</strain>
    </source>
</reference>
<proteinExistence type="predicted"/>
<sequence>MQVKRGADLLEREIKQLLTEQEYAAIISSDVWSGLGKKQLLQINYYYDTPNFELFRHDITLRVRQKEGRLNLEMKYSVADKTTYKIKQELSRPLDALPATIDTAAYFPEAPVAVQAALIQPLVTERTSIRFSDGVAVDVDKNSYLGRLDYELEIEFSEDAYDEAYRLYKHFFADRESRTGDGKKGRFFEAYLQFMDKSLDEGDNA</sequence>
<evidence type="ECO:0000259" key="1">
    <source>
        <dbReference type="PROSITE" id="PS51707"/>
    </source>
</evidence>
<dbReference type="Proteomes" id="UP000298246">
    <property type="component" value="Unassembled WGS sequence"/>
</dbReference>
<dbReference type="OrthoDB" id="384378at2"/>
<gene>
    <name evidence="2" type="ORF">B5M42_10475</name>
</gene>
<accession>A0A4Y8Q2A3</accession>
<dbReference type="EMBL" id="MYFO01000011">
    <property type="protein sequence ID" value="TFE87976.1"/>
    <property type="molecule type" value="Genomic_DNA"/>
</dbReference>
<protein>
    <recommendedName>
        <fullName evidence="1">CYTH domain-containing protein</fullName>
    </recommendedName>
</protein>
<dbReference type="Gene3D" id="2.40.320.10">
    <property type="entry name" value="Hypothetical Protein Pfu-838710-001"/>
    <property type="match status" value="1"/>
</dbReference>
<evidence type="ECO:0000313" key="3">
    <source>
        <dbReference type="Proteomes" id="UP000298246"/>
    </source>
</evidence>
<dbReference type="InterPro" id="IPR033469">
    <property type="entry name" value="CYTH-like_dom_sf"/>
</dbReference>
<dbReference type="InterPro" id="IPR023577">
    <property type="entry name" value="CYTH_domain"/>
</dbReference>
<dbReference type="PROSITE" id="PS51707">
    <property type="entry name" value="CYTH"/>
    <property type="match status" value="1"/>
</dbReference>
<dbReference type="SUPFAM" id="SSF55154">
    <property type="entry name" value="CYTH-like phosphatases"/>
    <property type="match status" value="1"/>
</dbReference>